<dbReference type="EMBL" id="MSCM01000001">
    <property type="protein sequence ID" value="PQJ82625.1"/>
    <property type="molecule type" value="Genomic_DNA"/>
</dbReference>
<dbReference type="Proteomes" id="UP000239068">
    <property type="component" value="Unassembled WGS sequence"/>
</dbReference>
<keyword evidence="2" id="KW-1185">Reference proteome</keyword>
<comment type="caution">
    <text evidence="1">The sequence shown here is derived from an EMBL/GenBank/DDBJ whole genome shotgun (WGS) entry which is preliminary data.</text>
</comment>
<organism evidence="1 2">
    <name type="scientific">Polaribacter glomeratus</name>
    <dbReference type="NCBI Taxonomy" id="102"/>
    <lineage>
        <taxon>Bacteria</taxon>
        <taxon>Pseudomonadati</taxon>
        <taxon>Bacteroidota</taxon>
        <taxon>Flavobacteriia</taxon>
        <taxon>Flavobacteriales</taxon>
        <taxon>Flavobacteriaceae</taxon>
    </lineage>
</organism>
<dbReference type="RefSeq" id="WP_105021177.1">
    <property type="nucleotide sequence ID" value="NZ_MSCM01000001.1"/>
</dbReference>
<accession>A0A2S7WYI8</accession>
<evidence type="ECO:0000313" key="1">
    <source>
        <dbReference type="EMBL" id="PQJ82625.1"/>
    </source>
</evidence>
<dbReference type="OrthoDB" id="795069at2"/>
<gene>
    <name evidence="1" type="ORF">BTO16_08565</name>
</gene>
<dbReference type="AlphaFoldDB" id="A0A2S7WYI8"/>
<sequence>MATHTFKPNIQFPLIDFVKFNVKDINVDNLEVNSLLDFKTIVNTKTGEVGTYKNAFYKGLEFKIYEQTDKTDYRRITIEGSLHKYWNSGAHNFNDFGINEVNEVLKDLNYRFNFTPLNCYLRQLEIGVNILPPIKTKKVLKACIMHKTNILKWVFTKDEGNYIQVKNQRHFIKLYDKKTHYQNKGFLIDNDIMRVEKKWCKMIELNKKGIYTIDDLINYDLINFKTDLLNLWNDVLYCDVSTIKGTNYENKYNNINWWEQLENSNFKYHRGNLKKMIKTNPKNIKNIISNLISQKVDFLNTQTVQINPLNILLKQTVSTLKEVDKNRRVCLVTGLNISMQKIDSILLSHTGLRYYLKTDIKIYNEVKSKYLSYKWIDADTETEIKEIAHNIRNKNYNSKNKQKRIYTPKQYQLFEVAV</sequence>
<reference evidence="1 2" key="1">
    <citation type="submission" date="2016-12" db="EMBL/GenBank/DDBJ databases">
        <title>Trade-off between light-utilization and light-protection in marine flavobacteria.</title>
        <authorList>
            <person name="Kumagai Y."/>
            <person name="Yoshizawa S."/>
            <person name="Kogure K."/>
            <person name="Iwasaki W."/>
        </authorList>
    </citation>
    <scope>NUCLEOTIDE SEQUENCE [LARGE SCALE GENOMIC DNA]</scope>
    <source>
        <strain evidence="1 2">ATCC 43844</strain>
    </source>
</reference>
<evidence type="ECO:0000313" key="2">
    <source>
        <dbReference type="Proteomes" id="UP000239068"/>
    </source>
</evidence>
<name>A0A2S7WYI8_9FLAO</name>
<proteinExistence type="predicted"/>
<protein>
    <submittedName>
        <fullName evidence="1">Uncharacterized protein</fullName>
    </submittedName>
</protein>